<dbReference type="InterPro" id="IPR036680">
    <property type="entry name" value="SPOR-like_sf"/>
</dbReference>
<protein>
    <recommendedName>
        <fullName evidence="2">SPOR domain-containing protein</fullName>
    </recommendedName>
</protein>
<dbReference type="PROSITE" id="PS51724">
    <property type="entry name" value="SPOR"/>
    <property type="match status" value="1"/>
</dbReference>
<dbReference type="OrthoDB" id="594082at2"/>
<dbReference type="Pfam" id="PF05036">
    <property type="entry name" value="SPOR"/>
    <property type="match status" value="1"/>
</dbReference>
<dbReference type="AlphaFoldDB" id="Q8KBG0"/>
<evidence type="ECO:0000313" key="3">
    <source>
        <dbReference type="EMBL" id="AAM73048.1"/>
    </source>
</evidence>
<evidence type="ECO:0000313" key="4">
    <source>
        <dbReference type="Proteomes" id="UP000001007"/>
    </source>
</evidence>
<reference evidence="3 4" key="1">
    <citation type="journal article" date="2002" name="Proc. Natl. Acad. Sci. U.S.A.">
        <title>The complete genome sequence of Chlorobium tepidum TLS, a photosynthetic, anaerobic, green-sulfur bacterium.</title>
        <authorList>
            <person name="Eisen J.A."/>
            <person name="Nelson K.E."/>
            <person name="Paulsen I.T."/>
            <person name="Heidelberg J.F."/>
            <person name="Wu M."/>
            <person name="Dodson R.J."/>
            <person name="Deboy R."/>
            <person name="Gwinn M.L."/>
            <person name="Nelson W.C."/>
            <person name="Haft D.H."/>
            <person name="Hickey E.K."/>
            <person name="Peterson J.D."/>
            <person name="Durkin A.S."/>
            <person name="Kolonay J.L."/>
            <person name="Yang F."/>
            <person name="Holt I."/>
            <person name="Umayam L.A."/>
            <person name="Mason T."/>
            <person name="Brenner M."/>
            <person name="Shea T.P."/>
            <person name="Parksey D."/>
            <person name="Nierman W.C."/>
            <person name="Feldblyum T.V."/>
            <person name="Hansen C.L."/>
            <person name="Craven M.B."/>
            <person name="Radune D."/>
            <person name="Vamathevan J."/>
            <person name="Khouri H."/>
            <person name="White O."/>
            <person name="Gruber T.M."/>
            <person name="Ketchum K.A."/>
            <person name="Venter J.C."/>
            <person name="Tettelin H."/>
            <person name="Bryant D.A."/>
            <person name="Fraser C.M."/>
        </authorList>
    </citation>
    <scope>NUCLEOTIDE SEQUENCE [LARGE SCALE GENOMIC DNA]</scope>
    <source>
        <strain evidence="4">ATCC 49652 / DSM 12025 / NBRC 103806 / TLS</strain>
    </source>
</reference>
<keyword evidence="1" id="KW-0238">DNA-binding</keyword>
<keyword evidence="4" id="KW-1185">Reference proteome</keyword>
<accession>Q8KBG0</accession>
<dbReference type="EMBL" id="AE006470">
    <property type="protein sequence ID" value="AAM73048.1"/>
    <property type="molecule type" value="Genomic_DNA"/>
</dbReference>
<dbReference type="GO" id="GO:0042834">
    <property type="term" value="F:peptidoglycan binding"/>
    <property type="evidence" value="ECO:0007669"/>
    <property type="project" value="InterPro"/>
</dbReference>
<sequence length="387" mass="41707">MIIRSRFFRNLRFFNLFPASGGGPTFGGDVLYSNLTFHSSSENAMAAQTAADILARLLGIGPDEAQHQLDRFAGGMTAELLDRKRLAVGGLGVFSVVHEQATRQTTASGTRYQPPRDRVAFEARKELTGDAERIASVRLGMEASEARRLAKALGELFEAMKKGTGRFELRGFGSFTLVSGALRFQPESSLEALLNIGYGDLKEVVIADHSAEKETLPAPEKPGGLKKAALFVAAVLMLASGWFLYRQFAPDGVDALPSAGSSAESGVAAPVASSALSAPLSSKAPESVQASPDSLILQKGRYTVIVATFNTRKVVRQEIARLSEMGHRVWCWPVTSGGSRYYRLVIGDFETRKAALDSMKSMPKGLSSHSYIQQAPKNVVLYGEQGL</sequence>
<dbReference type="Gene3D" id="3.30.70.1070">
    <property type="entry name" value="Sporulation related repeat"/>
    <property type="match status" value="1"/>
</dbReference>
<name>Q8KBG0_CHLTE</name>
<dbReference type="Proteomes" id="UP000001007">
    <property type="component" value="Chromosome"/>
</dbReference>
<gene>
    <name evidence="3" type="ordered locus">CT1827</name>
</gene>
<organism evidence="3 4">
    <name type="scientific">Chlorobaculum tepidum (strain ATCC 49652 / DSM 12025 / NBRC 103806 / TLS)</name>
    <name type="common">Chlorobium tepidum</name>
    <dbReference type="NCBI Taxonomy" id="194439"/>
    <lineage>
        <taxon>Bacteria</taxon>
        <taxon>Pseudomonadati</taxon>
        <taxon>Chlorobiota</taxon>
        <taxon>Chlorobiia</taxon>
        <taxon>Chlorobiales</taxon>
        <taxon>Chlorobiaceae</taxon>
        <taxon>Chlorobaculum</taxon>
    </lineage>
</organism>
<evidence type="ECO:0000256" key="1">
    <source>
        <dbReference type="ARBA" id="ARBA00023125"/>
    </source>
</evidence>
<dbReference type="EnsemblBacteria" id="AAM73048">
    <property type="protein sequence ID" value="AAM73048"/>
    <property type="gene ID" value="CT1827"/>
</dbReference>
<dbReference type="eggNOG" id="COG0776">
    <property type="taxonomic scope" value="Bacteria"/>
</dbReference>
<dbReference type="STRING" id="194439.CT1827"/>
<dbReference type="SUPFAM" id="SSF47729">
    <property type="entry name" value="IHF-like DNA-binding proteins"/>
    <property type="match status" value="1"/>
</dbReference>
<dbReference type="InterPro" id="IPR010992">
    <property type="entry name" value="IHF-like_DNA-bd_dom_sf"/>
</dbReference>
<dbReference type="SUPFAM" id="SSF110997">
    <property type="entry name" value="Sporulation related repeat"/>
    <property type="match status" value="1"/>
</dbReference>
<feature type="domain" description="SPOR" evidence="2">
    <location>
        <begin position="296"/>
        <end position="375"/>
    </location>
</feature>
<evidence type="ECO:0000259" key="2">
    <source>
        <dbReference type="PROSITE" id="PS51724"/>
    </source>
</evidence>
<dbReference type="KEGG" id="cte:CT1827"/>
<dbReference type="eggNOG" id="COG3087">
    <property type="taxonomic scope" value="Bacteria"/>
</dbReference>
<dbReference type="InterPro" id="IPR007730">
    <property type="entry name" value="SPOR-like_dom"/>
</dbReference>
<dbReference type="GO" id="GO:0003677">
    <property type="term" value="F:DNA binding"/>
    <property type="evidence" value="ECO:0007669"/>
    <property type="project" value="UniProtKB-KW"/>
</dbReference>
<proteinExistence type="predicted"/>
<dbReference type="HOGENOM" id="CLU_791540_0_0_10"/>